<evidence type="ECO:0000313" key="2">
    <source>
        <dbReference type="EMBL" id="KAF2394231.1"/>
    </source>
</evidence>
<proteinExistence type="predicted"/>
<feature type="compositionally biased region" description="Polar residues" evidence="1">
    <location>
        <begin position="182"/>
        <end position="191"/>
    </location>
</feature>
<dbReference type="Proteomes" id="UP000475265">
    <property type="component" value="Unassembled WGS sequence"/>
</dbReference>
<comment type="caution">
    <text evidence="2">The sequence shown here is derived from an EMBL/GenBank/DDBJ whole genome shotgun (WGS) entry which is preliminary data.</text>
</comment>
<protein>
    <submittedName>
        <fullName evidence="2">Uncharacterized protein</fullName>
    </submittedName>
</protein>
<evidence type="ECO:0000256" key="1">
    <source>
        <dbReference type="SAM" id="MobiDB-lite"/>
    </source>
</evidence>
<organism evidence="2 3">
    <name type="scientific">Pseudomonas frederiksbergensis</name>
    <dbReference type="NCBI Taxonomy" id="104087"/>
    <lineage>
        <taxon>Bacteria</taxon>
        <taxon>Pseudomonadati</taxon>
        <taxon>Pseudomonadota</taxon>
        <taxon>Gammaproteobacteria</taxon>
        <taxon>Pseudomonadales</taxon>
        <taxon>Pseudomonadaceae</taxon>
        <taxon>Pseudomonas</taxon>
    </lineage>
</organism>
<feature type="region of interest" description="Disordered" evidence="1">
    <location>
        <begin position="168"/>
        <end position="192"/>
    </location>
</feature>
<evidence type="ECO:0000313" key="3">
    <source>
        <dbReference type="Proteomes" id="UP000475265"/>
    </source>
</evidence>
<sequence length="209" mass="22632">MIVPGLLVQRKMLKINTDMAMFIALLACAGQTLGAGLPPPTVDVLAWPRMSSSEFGCYMEQSLGHRDKRFNCSLKGYENQGDPCSNGDAYTEGPELPASLAARIHPLATQVQLSWEHGELQQVTLLLKGTYNEAEVRNAFKLPRAEAYLLSETEQGTLPENIMDTSVQYESADDSTGKRPSDPSSGVTSVMLTGFDHMGAGDVDCSADE</sequence>
<reference evidence="2 3" key="1">
    <citation type="submission" date="2019-12" db="EMBL/GenBank/DDBJ databases">
        <title>Endophytic bacteria associated with Panax ginseng seedlings.</title>
        <authorList>
            <person name="Park J.M."/>
            <person name="Shin R."/>
            <person name="Jo S.H."/>
        </authorList>
    </citation>
    <scope>NUCLEOTIDE SEQUENCE [LARGE SCALE GENOMIC DNA]</scope>
    <source>
        <strain evidence="2 3">PgKB32</strain>
    </source>
</reference>
<dbReference type="AlphaFoldDB" id="A0A6L5C051"/>
<dbReference type="EMBL" id="JAAAXX010000001">
    <property type="protein sequence ID" value="KAF2394231.1"/>
    <property type="molecule type" value="Genomic_DNA"/>
</dbReference>
<accession>A0A6L5C051</accession>
<gene>
    <name evidence="2" type="ORF">FX983_02212</name>
</gene>
<name>A0A6L5C051_9PSED</name>